<evidence type="ECO:0000313" key="2">
    <source>
        <dbReference type="Proteomes" id="UP000789396"/>
    </source>
</evidence>
<dbReference type="OrthoDB" id="2318873at2759"/>
<gene>
    <name evidence="1" type="ORF">RFULGI_LOCUS16170</name>
</gene>
<name>A0A9N9JLI6_9GLOM</name>
<organism evidence="1 2">
    <name type="scientific">Racocetra fulgida</name>
    <dbReference type="NCBI Taxonomy" id="60492"/>
    <lineage>
        <taxon>Eukaryota</taxon>
        <taxon>Fungi</taxon>
        <taxon>Fungi incertae sedis</taxon>
        <taxon>Mucoromycota</taxon>
        <taxon>Glomeromycotina</taxon>
        <taxon>Glomeromycetes</taxon>
        <taxon>Diversisporales</taxon>
        <taxon>Gigasporaceae</taxon>
        <taxon>Racocetra</taxon>
    </lineage>
</organism>
<dbReference type="Proteomes" id="UP000789396">
    <property type="component" value="Unassembled WGS sequence"/>
</dbReference>
<sequence>YLTSFWKRALFKLNIPDFSPEEVTEVANETGEFYVVLLNGQKYMFRLEETRSVRALKIALMKKTSIESLWEVMEAGVESNGNAKNYDPIKRKILDLEKSM</sequence>
<accession>A0A9N9JLI6</accession>
<dbReference type="AlphaFoldDB" id="A0A9N9JLI6"/>
<protein>
    <submittedName>
        <fullName evidence="1">18152_t:CDS:1</fullName>
    </submittedName>
</protein>
<feature type="non-terminal residue" evidence="1">
    <location>
        <position position="1"/>
    </location>
</feature>
<reference evidence="1" key="1">
    <citation type="submission" date="2021-06" db="EMBL/GenBank/DDBJ databases">
        <authorList>
            <person name="Kallberg Y."/>
            <person name="Tangrot J."/>
            <person name="Rosling A."/>
        </authorList>
    </citation>
    <scope>NUCLEOTIDE SEQUENCE</scope>
    <source>
        <strain evidence="1">IN212</strain>
    </source>
</reference>
<feature type="non-terminal residue" evidence="1">
    <location>
        <position position="100"/>
    </location>
</feature>
<evidence type="ECO:0000313" key="1">
    <source>
        <dbReference type="EMBL" id="CAG8785066.1"/>
    </source>
</evidence>
<dbReference type="EMBL" id="CAJVPZ010055892">
    <property type="protein sequence ID" value="CAG8785066.1"/>
    <property type="molecule type" value="Genomic_DNA"/>
</dbReference>
<comment type="caution">
    <text evidence="1">The sequence shown here is derived from an EMBL/GenBank/DDBJ whole genome shotgun (WGS) entry which is preliminary data.</text>
</comment>
<proteinExistence type="predicted"/>
<keyword evidence="2" id="KW-1185">Reference proteome</keyword>